<dbReference type="EMBL" id="NAJN01000426">
    <property type="protein sequence ID" value="TKA73533.1"/>
    <property type="molecule type" value="Genomic_DNA"/>
</dbReference>
<keyword evidence="5" id="KW-1185">Reference proteome</keyword>
<dbReference type="InterPro" id="IPR026869">
    <property type="entry name" value="EgtC-like"/>
</dbReference>
<accession>A0A4U0XE50</accession>
<dbReference type="GO" id="GO:0006751">
    <property type="term" value="P:glutathione catabolic process"/>
    <property type="evidence" value="ECO:0007669"/>
    <property type="project" value="TreeGrafter"/>
</dbReference>
<feature type="compositionally biased region" description="Basic residues" evidence="2">
    <location>
        <begin position="276"/>
        <end position="287"/>
    </location>
</feature>
<sequence length="443" mass="48254">MCRFLVSLNASPLHQDFVSHGFITQVYKGKSDILLSHLILDPAHSILTQSYDSRLRLDRRRPHNGDGFGVGYYTAPALGPEPCIFTSTIPAWNCINLERLASKTVSKLVFAHVRATTEGNLSDSNCHPFRCGSLMWMHNGGIGSWKQVKRRLAASLGDEWFLGVQGSTDSEWAFALFLDSLHKAGHDPSGDPGEGGFGHTVLRKAILKTIERINAFIAEIPAHLKGADEDARSLLNFAVADGHSVVCTRYVSSRTDEAASLFFSSGTSWREQKKATAPRHTSHHHKNNINIDDDSNNNGDRGDKGDYQMERRDKGADIVLVASEPLTFERDNWVTVPTNSTLTIHKQTVMIHPILDDFYNPSPSYLRSSQFAETQGQISTGPASALGAEAKAPVARTGALGEGFGGAATPASESGAVTPSLGLATEELEALNRSRKRDPHSQP</sequence>
<organism evidence="4 5">
    <name type="scientific">Cryomyces minteri</name>
    <dbReference type="NCBI Taxonomy" id="331657"/>
    <lineage>
        <taxon>Eukaryota</taxon>
        <taxon>Fungi</taxon>
        <taxon>Dikarya</taxon>
        <taxon>Ascomycota</taxon>
        <taxon>Pezizomycotina</taxon>
        <taxon>Dothideomycetes</taxon>
        <taxon>Dothideomycetes incertae sedis</taxon>
        <taxon>Cryomyces</taxon>
    </lineage>
</organism>
<keyword evidence="1" id="KW-0315">Glutamine amidotransferase</keyword>
<feature type="compositionally biased region" description="Basic residues" evidence="2">
    <location>
        <begin position="433"/>
        <end position="443"/>
    </location>
</feature>
<protein>
    <recommendedName>
        <fullName evidence="3">Glutamine amidotransferase type-2 domain-containing protein</fullName>
    </recommendedName>
</protein>
<evidence type="ECO:0000313" key="4">
    <source>
        <dbReference type="EMBL" id="TKA73533.1"/>
    </source>
</evidence>
<feature type="compositionally biased region" description="Basic and acidic residues" evidence="2">
    <location>
        <begin position="300"/>
        <end position="311"/>
    </location>
</feature>
<dbReference type="PANTHER" id="PTHR43187:SF1">
    <property type="entry name" value="GLUTAMINE AMIDOTRANSFERASE DUG3-RELATED"/>
    <property type="match status" value="1"/>
</dbReference>
<feature type="region of interest" description="Disordered" evidence="2">
    <location>
        <begin position="400"/>
        <end position="443"/>
    </location>
</feature>
<evidence type="ECO:0000256" key="2">
    <source>
        <dbReference type="SAM" id="MobiDB-lite"/>
    </source>
</evidence>
<dbReference type="AlphaFoldDB" id="A0A4U0XE50"/>
<dbReference type="SUPFAM" id="SSF56235">
    <property type="entry name" value="N-terminal nucleophile aminohydrolases (Ntn hydrolases)"/>
    <property type="match status" value="1"/>
</dbReference>
<comment type="caution">
    <text evidence="4">The sequence shown here is derived from an EMBL/GenBank/DDBJ whole genome shotgun (WGS) entry which is preliminary data.</text>
</comment>
<name>A0A4U0XE50_9PEZI</name>
<dbReference type="STRING" id="331657.A0A4U0XE50"/>
<dbReference type="OrthoDB" id="14446at2759"/>
<evidence type="ECO:0000256" key="1">
    <source>
        <dbReference type="ARBA" id="ARBA00022962"/>
    </source>
</evidence>
<dbReference type="GO" id="GO:0008242">
    <property type="term" value="F:omega peptidase activity"/>
    <property type="evidence" value="ECO:0007669"/>
    <property type="project" value="TreeGrafter"/>
</dbReference>
<dbReference type="PANTHER" id="PTHR43187">
    <property type="entry name" value="GLUTAMINE AMIDOTRANSFERASE DUG3-RELATED"/>
    <property type="match status" value="1"/>
</dbReference>
<dbReference type="InterPro" id="IPR052373">
    <property type="entry name" value="Gamma-glu_amide_hydrolase"/>
</dbReference>
<dbReference type="PROSITE" id="PS51278">
    <property type="entry name" value="GATASE_TYPE_2"/>
    <property type="match status" value="1"/>
</dbReference>
<feature type="region of interest" description="Disordered" evidence="2">
    <location>
        <begin position="272"/>
        <end position="311"/>
    </location>
</feature>
<evidence type="ECO:0000259" key="3">
    <source>
        <dbReference type="PROSITE" id="PS51278"/>
    </source>
</evidence>
<dbReference type="Pfam" id="PF13230">
    <property type="entry name" value="GATase_4"/>
    <property type="match status" value="1"/>
</dbReference>
<dbReference type="Proteomes" id="UP000308768">
    <property type="component" value="Unassembled WGS sequence"/>
</dbReference>
<proteinExistence type="predicted"/>
<dbReference type="InterPro" id="IPR017932">
    <property type="entry name" value="GATase_2_dom"/>
</dbReference>
<reference evidence="4 5" key="1">
    <citation type="submission" date="2017-03" db="EMBL/GenBank/DDBJ databases">
        <title>Genomes of endolithic fungi from Antarctica.</title>
        <authorList>
            <person name="Coleine C."/>
            <person name="Masonjones S."/>
            <person name="Stajich J.E."/>
        </authorList>
    </citation>
    <scope>NUCLEOTIDE SEQUENCE [LARGE SCALE GENOMIC DNA]</scope>
    <source>
        <strain evidence="4 5">CCFEE 5187</strain>
    </source>
</reference>
<feature type="domain" description="Glutamine amidotransferase type-2" evidence="3">
    <location>
        <begin position="2"/>
        <end position="295"/>
    </location>
</feature>
<dbReference type="GO" id="GO:0005737">
    <property type="term" value="C:cytoplasm"/>
    <property type="evidence" value="ECO:0007669"/>
    <property type="project" value="TreeGrafter"/>
</dbReference>
<evidence type="ECO:0000313" key="5">
    <source>
        <dbReference type="Proteomes" id="UP000308768"/>
    </source>
</evidence>
<dbReference type="Gene3D" id="3.60.20.10">
    <property type="entry name" value="Glutamine Phosphoribosylpyrophosphate, subunit 1, domain 1"/>
    <property type="match status" value="1"/>
</dbReference>
<dbReference type="InterPro" id="IPR029055">
    <property type="entry name" value="Ntn_hydrolases_N"/>
</dbReference>
<gene>
    <name evidence="4" type="ORF">B0A49_04462</name>
</gene>
<dbReference type="CDD" id="cd01908">
    <property type="entry name" value="YafJ"/>
    <property type="match status" value="1"/>
</dbReference>
<dbReference type="GO" id="GO:0061672">
    <property type="term" value="C:glutathione hydrolase complex"/>
    <property type="evidence" value="ECO:0007669"/>
    <property type="project" value="TreeGrafter"/>
</dbReference>